<name>A0A1G4JC40_9SACH</name>
<dbReference type="Pfam" id="PF12222">
    <property type="entry name" value="PNGaseA"/>
    <property type="match status" value="1"/>
</dbReference>
<dbReference type="AlphaFoldDB" id="A0A1G4JC40"/>
<dbReference type="Proteomes" id="UP000190274">
    <property type="component" value="Chromosome E"/>
</dbReference>
<dbReference type="InterPro" id="IPR056948">
    <property type="entry name" value="PNGaseA_N"/>
</dbReference>
<organism evidence="2 3">
    <name type="scientific">Lachancea dasiensis</name>
    <dbReference type="NCBI Taxonomy" id="1072105"/>
    <lineage>
        <taxon>Eukaryota</taxon>
        <taxon>Fungi</taxon>
        <taxon>Dikarya</taxon>
        <taxon>Ascomycota</taxon>
        <taxon>Saccharomycotina</taxon>
        <taxon>Saccharomycetes</taxon>
        <taxon>Saccharomycetales</taxon>
        <taxon>Saccharomycetaceae</taxon>
        <taxon>Lachancea</taxon>
    </lineage>
</organism>
<proteinExistence type="predicted"/>
<sequence>MGTKGLEMVIWNKLQLLEKGRMASELPKVPASGFDYEKQDLSQPRPKRTGAIQGLIKWTLVLVLLLVCTGKQVWFVNRAHFADNAEAGTIQESFEITMEKLPETPPVFSHDLLEASFGDSWGKPYTTSFEPYHDGEYDSIILELTTNVSGRQFDRLVHIFIGDINVWRSSTVEPWGNKTIVSQAIKDITPYKTLFGSDKLNVTLQLDNLITNKLTGIFNVKLTAHYYRNENRATTDNSLRGKLLELFTTPADAITPLVTRFSRTPLFYYPLSSKENPRWARGLPEIELNPNISKAVVEIFASGNAAEEFWYTNVLDRYVSRFRKSGHELLGHGPFRAIKVYLTNSEKEILVDTIVPTPVIFTGFFPPLWRPCVGMNAFNIKSYKVDLTPFLSLFESETMELQMEVVSSLDPTFNQIVGENWIISGNLLLWNDKKLLTSSKFLNSTALPNTFDVEVDDKQLDQLEQSVIAKEGVKIESVLTLDEVEYDCRAITESFFSSNQLYLENGDVEQAAVDLLTRRTFTVSKEGVDLYKYVDETGWRFDSRMLTALGGTSPELTYSASITRELDRYVGLQDMMAKENATETLLQLNGVQTGSANYTLSPAGNYGYGDSIHTVQLHHTWPFNHRSGRTVIVERNEVIQDISDKDR</sequence>
<dbReference type="EMBL" id="LT598455">
    <property type="protein sequence ID" value="SCU87685.1"/>
    <property type="molecule type" value="Genomic_DNA"/>
</dbReference>
<reference evidence="3" key="1">
    <citation type="submission" date="2016-03" db="EMBL/GenBank/DDBJ databases">
        <authorList>
            <person name="Devillers H."/>
        </authorList>
    </citation>
    <scope>NUCLEOTIDE SEQUENCE [LARGE SCALE GENOMIC DNA]</scope>
</reference>
<dbReference type="PANTHER" id="PTHR31104">
    <property type="entry name" value="PEPTIDE-N4-(N-ACETYL-BETA-GLUCOSAMINYL)ASPARAGINE AMIDASE A PROTEIN"/>
    <property type="match status" value="1"/>
</dbReference>
<evidence type="ECO:0000259" key="1">
    <source>
        <dbReference type="Pfam" id="PF12222"/>
    </source>
</evidence>
<evidence type="ECO:0000313" key="2">
    <source>
        <dbReference type="EMBL" id="SCU87685.1"/>
    </source>
</evidence>
<gene>
    <name evidence="2" type="ORF">LADA_0E05534G</name>
</gene>
<protein>
    <submittedName>
        <fullName evidence="2">LADA_0E05534g1_1</fullName>
    </submittedName>
</protein>
<keyword evidence="3" id="KW-1185">Reference proteome</keyword>
<accession>A0A1G4JC40</accession>
<dbReference type="InterPro" id="IPR021102">
    <property type="entry name" value="PNGase_A"/>
</dbReference>
<feature type="domain" description="Peptide N-acetyl-beta-D-glucosaminyl asparaginase amidase A N-terminal" evidence="1">
    <location>
        <begin position="111"/>
        <end position="438"/>
    </location>
</feature>
<evidence type="ECO:0000313" key="3">
    <source>
        <dbReference type="Proteomes" id="UP000190274"/>
    </source>
</evidence>
<dbReference type="OrthoDB" id="1612078at2759"/>